<evidence type="ECO:0000256" key="7">
    <source>
        <dbReference type="ARBA" id="ARBA00023134"/>
    </source>
</evidence>
<dbReference type="CDD" id="cd02509">
    <property type="entry name" value="GDP-M1P_Guanylyltransferase"/>
    <property type="match status" value="1"/>
</dbReference>
<keyword evidence="13" id="KW-0413">Isomerase</keyword>
<dbReference type="CDD" id="cd02213">
    <property type="entry name" value="cupin_PMI_typeII_C"/>
    <property type="match status" value="1"/>
</dbReference>
<dbReference type="GO" id="GO:0000271">
    <property type="term" value="P:polysaccharide biosynthetic process"/>
    <property type="evidence" value="ECO:0007669"/>
    <property type="project" value="InterPro"/>
</dbReference>
<dbReference type="Pfam" id="PF22640">
    <property type="entry name" value="ManC_GMP_beta-helix"/>
    <property type="match status" value="1"/>
</dbReference>
<dbReference type="Pfam" id="PF00483">
    <property type="entry name" value="NTP_transferase"/>
    <property type="match status" value="1"/>
</dbReference>
<dbReference type="PANTHER" id="PTHR46390:SF1">
    <property type="entry name" value="MANNOSE-1-PHOSPHATE GUANYLYLTRANSFERASE"/>
    <property type="match status" value="1"/>
</dbReference>
<dbReference type="SUPFAM" id="SSF51182">
    <property type="entry name" value="RmlC-like cupins"/>
    <property type="match status" value="1"/>
</dbReference>
<evidence type="ECO:0000259" key="11">
    <source>
        <dbReference type="Pfam" id="PF01050"/>
    </source>
</evidence>
<keyword evidence="6" id="KW-0547">Nucleotide-binding</keyword>
<dbReference type="Gene3D" id="3.90.550.10">
    <property type="entry name" value="Spore Coat Polysaccharide Biosynthesis Protein SpsA, Chain A"/>
    <property type="match status" value="1"/>
</dbReference>
<comment type="similarity">
    <text evidence="2 9">Belongs to the mannose-6-phosphate isomerase type 2 family.</text>
</comment>
<dbReference type="InterPro" id="IPR029044">
    <property type="entry name" value="Nucleotide-diphossugar_trans"/>
</dbReference>
<evidence type="ECO:0000256" key="2">
    <source>
        <dbReference type="ARBA" id="ARBA00006115"/>
    </source>
</evidence>
<dbReference type="EMBL" id="JAEMNX010000002">
    <property type="protein sequence ID" value="MBJ7536849.1"/>
    <property type="molecule type" value="Genomic_DNA"/>
</dbReference>
<comment type="caution">
    <text evidence="13">The sequence shown here is derived from an EMBL/GenBank/DDBJ whole genome shotgun (WGS) entry which is preliminary data.</text>
</comment>
<evidence type="ECO:0000256" key="4">
    <source>
        <dbReference type="ARBA" id="ARBA00022679"/>
    </source>
</evidence>
<evidence type="ECO:0000256" key="3">
    <source>
        <dbReference type="ARBA" id="ARBA00012387"/>
    </source>
</evidence>
<evidence type="ECO:0000256" key="8">
    <source>
        <dbReference type="ARBA" id="ARBA00047343"/>
    </source>
</evidence>
<evidence type="ECO:0000259" key="12">
    <source>
        <dbReference type="Pfam" id="PF22640"/>
    </source>
</evidence>
<dbReference type="InterPro" id="IPR011051">
    <property type="entry name" value="RmlC_Cupin_sf"/>
</dbReference>
<proteinExistence type="inferred from homology"/>
<comment type="pathway">
    <text evidence="1">Nucleotide-sugar biosynthesis; GDP-alpha-D-mannose biosynthesis; GDP-alpha-D-mannose from alpha-D-mannose 1-phosphate (GTP route): step 1/1.</text>
</comment>
<protein>
    <recommendedName>
        <fullName evidence="3">mannose-1-phosphate guanylyltransferase</fullName>
        <ecNumber evidence="3">2.7.7.13</ecNumber>
    </recommendedName>
</protein>
<dbReference type="PANTHER" id="PTHR46390">
    <property type="entry name" value="MANNOSE-1-PHOSPHATE GUANYLYLTRANSFERASE"/>
    <property type="match status" value="1"/>
</dbReference>
<dbReference type="NCBIfam" id="TIGR01479">
    <property type="entry name" value="GMP_PMI"/>
    <property type="match status" value="1"/>
</dbReference>
<name>A0A934JMQ1_9GAMM</name>
<evidence type="ECO:0000256" key="6">
    <source>
        <dbReference type="ARBA" id="ARBA00022741"/>
    </source>
</evidence>
<dbReference type="AlphaFoldDB" id="A0A934JMQ1"/>
<dbReference type="InterPro" id="IPR006375">
    <property type="entry name" value="Man1P_GuaTrfase/Man6P_Isoase"/>
</dbReference>
<evidence type="ECO:0000256" key="1">
    <source>
        <dbReference type="ARBA" id="ARBA00004823"/>
    </source>
</evidence>
<dbReference type="Gene3D" id="2.60.120.10">
    <property type="entry name" value="Jelly Rolls"/>
    <property type="match status" value="1"/>
</dbReference>
<dbReference type="Proteomes" id="UP000628710">
    <property type="component" value="Unassembled WGS sequence"/>
</dbReference>
<feature type="domain" description="MannoseP isomerase/GMP-like beta-helix" evidence="12">
    <location>
        <begin position="320"/>
        <end position="373"/>
    </location>
</feature>
<gene>
    <name evidence="13" type="ORF">I8J31_04055</name>
</gene>
<dbReference type="InterPro" id="IPR051161">
    <property type="entry name" value="Mannose-6P_isomerase_type2"/>
</dbReference>
<dbReference type="GO" id="GO:0004475">
    <property type="term" value="F:mannose-1-phosphate guanylyltransferase (GTP) activity"/>
    <property type="evidence" value="ECO:0007669"/>
    <property type="project" value="UniProtKB-EC"/>
</dbReference>
<feature type="domain" description="Nucleotidyl transferase" evidence="10">
    <location>
        <begin position="35"/>
        <end position="314"/>
    </location>
</feature>
<keyword evidence="5 13" id="KW-0548">Nucleotidyltransferase</keyword>
<dbReference type="InterPro" id="IPR001538">
    <property type="entry name" value="Man6P_isomerase-2_C"/>
</dbReference>
<dbReference type="Pfam" id="PF01050">
    <property type="entry name" value="MannoseP_isomer"/>
    <property type="match status" value="1"/>
</dbReference>
<sequence length="496" mass="56561">MYPRTFLFYPSLHWFPLLYFHFTFSIKEHFVKIVPVILAGGYGERLWPLSRSHSPKPFIDLLNVSHTLFQETVLRFSGLSTCSPIVVCHEDHRFLVAQQLHSLSIQDVSIILEPYGRNTAPAIALAALEAQQKYGEEVLLLVLPADHEIQNVKAFEAAVQQAILLAKENGNLVTFGIRPTRPETGYGYIRCGNDFSVEEFVEKPNLETALGYLASEDYLWNSGMFLFEANRYLDELACYRSDIHQTVCTAYRGRKEDMDFVRIDPDAFLQCSSESIDYAVMEFTKKAKVVPYVGDWSDIGTWDALYDYAEKDDQQNLILGDVIAEDSSHCLIRSESRLVSVLGVSNLVIVETADVVLVMDKDYAQDVKKIVQRVKDSDREEHMFHKLVHRPWGSYETIDLGERYKVKRITVKTGEKLSVQMHHHRAEHWIVVSGTAKVQKGDQVFFLQENESTYIPVGEIHSLENPGEAPLELVEVQSGSYLGEDDIVRFSDCYGR</sequence>
<keyword evidence="14" id="KW-1185">Reference proteome</keyword>
<evidence type="ECO:0000313" key="14">
    <source>
        <dbReference type="Proteomes" id="UP000628710"/>
    </source>
</evidence>
<dbReference type="EC" id="2.7.7.13" evidence="3"/>
<keyword evidence="7" id="KW-0342">GTP-binding</keyword>
<accession>A0A934JMQ1</accession>
<evidence type="ECO:0000259" key="10">
    <source>
        <dbReference type="Pfam" id="PF00483"/>
    </source>
</evidence>
<dbReference type="FunFam" id="2.60.120.10:FF:000032">
    <property type="entry name" value="Mannose-1-phosphate guanylyltransferase/mannose-6-phosphate isomerase"/>
    <property type="match status" value="1"/>
</dbReference>
<evidence type="ECO:0000256" key="9">
    <source>
        <dbReference type="RuleBase" id="RU004190"/>
    </source>
</evidence>
<dbReference type="InterPro" id="IPR049577">
    <property type="entry name" value="GMPP_N"/>
</dbReference>
<comment type="catalytic activity">
    <reaction evidence="8">
        <text>alpha-D-mannose 1-phosphate + GTP + H(+) = GDP-alpha-D-mannose + diphosphate</text>
        <dbReference type="Rhea" id="RHEA:15229"/>
        <dbReference type="ChEBI" id="CHEBI:15378"/>
        <dbReference type="ChEBI" id="CHEBI:33019"/>
        <dbReference type="ChEBI" id="CHEBI:37565"/>
        <dbReference type="ChEBI" id="CHEBI:57527"/>
        <dbReference type="ChEBI" id="CHEBI:58409"/>
        <dbReference type="EC" id="2.7.7.13"/>
    </reaction>
</comment>
<dbReference type="GO" id="GO:0005525">
    <property type="term" value="F:GTP binding"/>
    <property type="evidence" value="ECO:0007669"/>
    <property type="project" value="UniProtKB-KW"/>
</dbReference>
<reference evidence="13" key="1">
    <citation type="submission" date="2020-12" db="EMBL/GenBank/DDBJ databases">
        <title>Marinomonas arctica sp. nov., a psychrotolerant bacterium isolated from the Arctic.</title>
        <authorList>
            <person name="Zhang Y."/>
        </authorList>
    </citation>
    <scope>NUCLEOTIDE SEQUENCE</scope>
    <source>
        <strain evidence="13">C1424</strain>
    </source>
</reference>
<dbReference type="InterPro" id="IPR054566">
    <property type="entry name" value="ManC/GMP-like_b-helix"/>
</dbReference>
<dbReference type="GO" id="GO:0016853">
    <property type="term" value="F:isomerase activity"/>
    <property type="evidence" value="ECO:0007669"/>
    <property type="project" value="UniProtKB-KW"/>
</dbReference>
<evidence type="ECO:0000313" key="13">
    <source>
        <dbReference type="EMBL" id="MBJ7536849.1"/>
    </source>
</evidence>
<dbReference type="SUPFAM" id="SSF53448">
    <property type="entry name" value="Nucleotide-diphospho-sugar transferases"/>
    <property type="match status" value="1"/>
</dbReference>
<dbReference type="InterPro" id="IPR005835">
    <property type="entry name" value="NTP_transferase_dom"/>
</dbReference>
<dbReference type="InterPro" id="IPR014710">
    <property type="entry name" value="RmlC-like_jellyroll"/>
</dbReference>
<dbReference type="GO" id="GO:0009298">
    <property type="term" value="P:GDP-mannose biosynthetic process"/>
    <property type="evidence" value="ECO:0007669"/>
    <property type="project" value="TreeGrafter"/>
</dbReference>
<organism evidence="13 14">
    <name type="scientific">Marinomonas transparens</name>
    <dbReference type="NCBI Taxonomy" id="2795388"/>
    <lineage>
        <taxon>Bacteria</taxon>
        <taxon>Pseudomonadati</taxon>
        <taxon>Pseudomonadota</taxon>
        <taxon>Gammaproteobacteria</taxon>
        <taxon>Oceanospirillales</taxon>
        <taxon>Oceanospirillaceae</taxon>
        <taxon>Marinomonas</taxon>
    </lineage>
</organism>
<evidence type="ECO:0000256" key="5">
    <source>
        <dbReference type="ARBA" id="ARBA00022695"/>
    </source>
</evidence>
<feature type="domain" description="Mannose-6-phosphate isomerase type II C-terminal" evidence="11">
    <location>
        <begin position="378"/>
        <end position="492"/>
    </location>
</feature>
<dbReference type="FunFam" id="3.90.550.10:FF:000046">
    <property type="entry name" value="Mannose-1-phosphate guanylyltransferase (GDP)"/>
    <property type="match status" value="1"/>
</dbReference>
<keyword evidence="4 13" id="KW-0808">Transferase</keyword>